<dbReference type="GO" id="GO:0004252">
    <property type="term" value="F:serine-type endopeptidase activity"/>
    <property type="evidence" value="ECO:0007669"/>
    <property type="project" value="InterPro"/>
</dbReference>
<feature type="domain" description="Inhibitor I9" evidence="4">
    <location>
        <begin position="1"/>
        <end position="42"/>
    </location>
</feature>
<dbReference type="InterPro" id="IPR037045">
    <property type="entry name" value="S8pro/Inhibitor_I9_sf"/>
</dbReference>
<evidence type="ECO:0000256" key="2">
    <source>
        <dbReference type="ARBA" id="ARBA00022729"/>
    </source>
</evidence>
<feature type="compositionally biased region" description="Basic residues" evidence="3">
    <location>
        <begin position="106"/>
        <end position="116"/>
    </location>
</feature>
<dbReference type="Pfam" id="PF05922">
    <property type="entry name" value="Inhibitor_I9"/>
    <property type="match status" value="1"/>
</dbReference>
<dbReference type="RefSeq" id="XP_016474125.1">
    <property type="nucleotide sequence ID" value="XM_016618639.1"/>
</dbReference>
<dbReference type="Gene3D" id="3.30.70.80">
    <property type="entry name" value="Peptidase S8 propeptide/proteinase inhibitor I9"/>
    <property type="match status" value="1"/>
</dbReference>
<evidence type="ECO:0000313" key="6">
    <source>
        <dbReference type="RefSeq" id="XP_016474126.1"/>
    </source>
</evidence>
<organism evidence="6">
    <name type="scientific">Nicotiana tabacum</name>
    <name type="common">Common tobacco</name>
    <dbReference type="NCBI Taxonomy" id="4097"/>
    <lineage>
        <taxon>Eukaryota</taxon>
        <taxon>Viridiplantae</taxon>
        <taxon>Streptophyta</taxon>
        <taxon>Embryophyta</taxon>
        <taxon>Tracheophyta</taxon>
        <taxon>Spermatophyta</taxon>
        <taxon>Magnoliopsida</taxon>
        <taxon>eudicotyledons</taxon>
        <taxon>Gunneridae</taxon>
        <taxon>Pentapetalae</taxon>
        <taxon>asterids</taxon>
        <taxon>lamiids</taxon>
        <taxon>Solanales</taxon>
        <taxon>Solanaceae</taxon>
        <taxon>Nicotianoideae</taxon>
        <taxon>Nicotianeae</taxon>
        <taxon>Nicotiana</taxon>
    </lineage>
</organism>
<evidence type="ECO:0000256" key="3">
    <source>
        <dbReference type="SAM" id="MobiDB-lite"/>
    </source>
</evidence>
<dbReference type="PaxDb" id="4097-A0A1S4ABZ3"/>
<dbReference type="InterPro" id="IPR045051">
    <property type="entry name" value="SBT"/>
</dbReference>
<proteinExistence type="inferred from homology"/>
<gene>
    <name evidence="5 6" type="primary">LOC107795935</name>
</gene>
<accession>A0A1S4ABZ3</accession>
<evidence type="ECO:0000256" key="1">
    <source>
        <dbReference type="ARBA" id="ARBA00011073"/>
    </source>
</evidence>
<dbReference type="InterPro" id="IPR010259">
    <property type="entry name" value="S8pro/Inhibitor_I9"/>
</dbReference>
<dbReference type="STRING" id="4097.A0A1S4ABZ3"/>
<name>A0A1S4ABZ3_TOBAC</name>
<keyword evidence="2" id="KW-0732">Signal</keyword>
<feature type="region of interest" description="Disordered" evidence="3">
    <location>
        <begin position="103"/>
        <end position="127"/>
    </location>
</feature>
<comment type="similarity">
    <text evidence="1">Belongs to the peptidase S8 family.</text>
</comment>
<dbReference type="KEGG" id="nta:107795935"/>
<dbReference type="RefSeq" id="XP_016474126.1">
    <property type="nucleotide sequence ID" value="XM_016618640.1"/>
</dbReference>
<dbReference type="PANTHER" id="PTHR10795">
    <property type="entry name" value="PROPROTEIN CONVERTASE SUBTILISIN/KEXIN"/>
    <property type="match status" value="1"/>
</dbReference>
<sequence length="127" mass="13685">MVYSYRHGFSGFAAKLTACQAKQIGELPGVVRVIQNRVYETHTSRSWDFLGLSKNNPNNLLNKTNQGDGIIIGVLDSDGENARFLIHCSAARAPAVAPARSIVGRGRARGRGRGRAQPRAVASVVEP</sequence>
<evidence type="ECO:0000259" key="4">
    <source>
        <dbReference type="Pfam" id="PF05922"/>
    </source>
</evidence>
<dbReference type="InterPro" id="IPR036852">
    <property type="entry name" value="Peptidase_S8/S53_dom_sf"/>
</dbReference>
<reference evidence="5 6" key="1">
    <citation type="submission" date="2025-04" db="UniProtKB">
        <authorList>
            <consortium name="RefSeq"/>
        </authorList>
    </citation>
    <scope>IDENTIFICATION</scope>
</reference>
<dbReference type="SUPFAM" id="SSF52743">
    <property type="entry name" value="Subtilisin-like"/>
    <property type="match status" value="1"/>
</dbReference>
<protein>
    <submittedName>
        <fullName evidence="5 6">Subtilisin-like protease SBT3.7 isoform X1</fullName>
    </submittedName>
</protein>
<dbReference type="SMR" id="A0A1S4ABZ3"/>
<dbReference type="OrthoDB" id="1305586at2759"/>
<dbReference type="AlphaFoldDB" id="A0A1S4ABZ3"/>
<dbReference type="GO" id="GO:0006508">
    <property type="term" value="P:proteolysis"/>
    <property type="evidence" value="ECO:0007669"/>
    <property type="project" value="InterPro"/>
</dbReference>
<evidence type="ECO:0000313" key="5">
    <source>
        <dbReference type="RefSeq" id="XP_016474125.1"/>
    </source>
</evidence>